<evidence type="ECO:0008006" key="6">
    <source>
        <dbReference type="Google" id="ProtNLM"/>
    </source>
</evidence>
<dbReference type="InParanoid" id="A0A1Y2PCX0"/>
<dbReference type="Pfam" id="PF14559">
    <property type="entry name" value="TPR_19"/>
    <property type="match status" value="1"/>
</dbReference>
<keyword evidence="1" id="KW-0677">Repeat</keyword>
<dbReference type="InterPro" id="IPR011990">
    <property type="entry name" value="TPR-like_helical_dom_sf"/>
</dbReference>
<dbReference type="InterPro" id="IPR050498">
    <property type="entry name" value="Ycf3"/>
</dbReference>
<dbReference type="AlphaFoldDB" id="A0A1Y2PCX0"/>
<dbReference type="PROSITE" id="PS50293">
    <property type="entry name" value="TPR_REGION"/>
    <property type="match status" value="1"/>
</dbReference>
<accession>A0A1Y2PCX0</accession>
<evidence type="ECO:0000256" key="2">
    <source>
        <dbReference type="ARBA" id="ARBA00022803"/>
    </source>
</evidence>
<dbReference type="PANTHER" id="PTHR44858">
    <property type="entry name" value="TETRATRICOPEPTIDE REPEAT PROTEIN 6"/>
    <property type="match status" value="1"/>
</dbReference>
<dbReference type="SMART" id="SM00028">
    <property type="entry name" value="TPR"/>
    <property type="match status" value="5"/>
</dbReference>
<feature type="repeat" description="TPR" evidence="3">
    <location>
        <begin position="291"/>
        <end position="324"/>
    </location>
</feature>
<dbReference type="Pfam" id="PF13432">
    <property type="entry name" value="TPR_16"/>
    <property type="match status" value="1"/>
</dbReference>
<dbReference type="Gene3D" id="1.25.40.10">
    <property type="entry name" value="Tetratricopeptide repeat domain"/>
    <property type="match status" value="2"/>
</dbReference>
<comment type="caution">
    <text evidence="4">The sequence shown here is derived from an EMBL/GenBank/DDBJ whole genome shotgun (WGS) entry which is preliminary data.</text>
</comment>
<protein>
    <recommendedName>
        <fullName evidence="6">Tetratricopeptide repeat protein</fullName>
    </recommendedName>
</protein>
<dbReference type="PANTHER" id="PTHR44858:SF1">
    <property type="entry name" value="UDP-N-ACETYLGLUCOSAMINE--PEPTIDE N-ACETYLGLUCOSAMINYLTRANSFERASE SPINDLY-RELATED"/>
    <property type="match status" value="1"/>
</dbReference>
<dbReference type="InterPro" id="IPR019734">
    <property type="entry name" value="TPR_rpt"/>
</dbReference>
<dbReference type="STRING" id="1635173.WH52_09395"/>
<evidence type="ECO:0000256" key="1">
    <source>
        <dbReference type="ARBA" id="ARBA00022737"/>
    </source>
</evidence>
<dbReference type="GO" id="GO:0009279">
    <property type="term" value="C:cell outer membrane"/>
    <property type="evidence" value="ECO:0007669"/>
    <property type="project" value="TreeGrafter"/>
</dbReference>
<dbReference type="RefSeq" id="WP_086030704.1">
    <property type="nucleotide sequence ID" value="NZ_LAPZ01000007.1"/>
</dbReference>
<reference evidence="4 5" key="1">
    <citation type="submission" date="2015-03" db="EMBL/GenBank/DDBJ databases">
        <title>Genome sequence of Tenacibaculum sp. S2-2, isolated from intestinal microbiota of sea cucumber, Apostichopus japonicas.</title>
        <authorList>
            <person name="Shao Z."/>
            <person name="Wang L."/>
            <person name="Li X."/>
        </authorList>
    </citation>
    <scope>NUCLEOTIDE SEQUENCE [LARGE SCALE GENOMIC DNA]</scope>
    <source>
        <strain evidence="4 5">S2-2</strain>
    </source>
</reference>
<organism evidence="4 5">
    <name type="scientific">Tenacibaculum holothuriorum</name>
    <dbReference type="NCBI Taxonomy" id="1635173"/>
    <lineage>
        <taxon>Bacteria</taxon>
        <taxon>Pseudomonadati</taxon>
        <taxon>Bacteroidota</taxon>
        <taxon>Flavobacteriia</taxon>
        <taxon>Flavobacteriales</taxon>
        <taxon>Flavobacteriaceae</taxon>
        <taxon>Tenacibaculum</taxon>
    </lineage>
</organism>
<evidence type="ECO:0000256" key="3">
    <source>
        <dbReference type="PROSITE-ProRule" id="PRU00339"/>
    </source>
</evidence>
<feature type="repeat" description="TPR" evidence="3">
    <location>
        <begin position="59"/>
        <end position="92"/>
    </location>
</feature>
<dbReference type="EMBL" id="LAPZ01000007">
    <property type="protein sequence ID" value="OSY87647.1"/>
    <property type="molecule type" value="Genomic_DNA"/>
</dbReference>
<proteinExistence type="predicted"/>
<name>A0A1Y2PCX0_9FLAO</name>
<sequence length="414" mass="46474">MKKQILALSLGVISIAATAQKSELKAAEKAIKNQDFAGAITALNSAEGLIANAKDKYKSKFYFLKGKAYAAKKNYKLASEAFNQLLSFEKSIKDDIYSSDAKPVLNQMIQEVSNKAVDLYNNKKDFKGASENFYLTYVLSPKDTSYAYNAAVAATQAKDYDAAIKYYNELRKIGYTGVETQYIATNRVTGKVENLGSKQQRDLMVKSGQYIKPEVKVSESKSATIVKNVALILKEQGKTEEAIAALTEARKANPKDLNLLLNEADMYIKLGEMDKFGALMNEAIALDPNNPTLYYNLGVVNYNQGRMKDAKKYYIKATELKPDYADAYMNLAVVVLNKDKAIVEEMNKNLSNFKKYDELAAKQKEVYKEALPFLEKADSLNRSVDTVKTLMNIYEILENEAKAKEYRDLYKSMK</sequence>
<keyword evidence="2 3" id="KW-0802">TPR repeat</keyword>
<dbReference type="SUPFAM" id="SSF48452">
    <property type="entry name" value="TPR-like"/>
    <property type="match status" value="2"/>
</dbReference>
<dbReference type="OrthoDB" id="1149028at2"/>
<keyword evidence="5" id="KW-1185">Reference proteome</keyword>
<dbReference type="GO" id="GO:0046813">
    <property type="term" value="P:receptor-mediated virion attachment to host cell"/>
    <property type="evidence" value="ECO:0007669"/>
    <property type="project" value="TreeGrafter"/>
</dbReference>
<dbReference type="PROSITE" id="PS50005">
    <property type="entry name" value="TPR"/>
    <property type="match status" value="4"/>
</dbReference>
<dbReference type="Pfam" id="PF13181">
    <property type="entry name" value="TPR_8"/>
    <property type="match status" value="1"/>
</dbReference>
<evidence type="ECO:0000313" key="5">
    <source>
        <dbReference type="Proteomes" id="UP000194221"/>
    </source>
</evidence>
<gene>
    <name evidence="4" type="ORF">WH52_09395</name>
</gene>
<feature type="repeat" description="TPR" evidence="3">
    <location>
        <begin position="223"/>
        <end position="256"/>
    </location>
</feature>
<feature type="repeat" description="TPR" evidence="3">
    <location>
        <begin position="257"/>
        <end position="290"/>
    </location>
</feature>
<dbReference type="Proteomes" id="UP000194221">
    <property type="component" value="Unassembled WGS sequence"/>
</dbReference>
<evidence type="ECO:0000313" key="4">
    <source>
        <dbReference type="EMBL" id="OSY87647.1"/>
    </source>
</evidence>